<dbReference type="AlphaFoldDB" id="A0A0G2F3M1"/>
<dbReference type="PANTHER" id="PTHR28049">
    <property type="entry name" value="TRANSMEMBRANE PROTEIN YOR223W"/>
    <property type="match status" value="1"/>
</dbReference>
<dbReference type="InterPro" id="IPR019413">
    <property type="entry name" value="Dsc3_ub-like_dom"/>
</dbReference>
<feature type="compositionally biased region" description="Low complexity" evidence="1">
    <location>
        <begin position="84"/>
        <end position="95"/>
    </location>
</feature>
<feature type="domain" description="Ubiquitin-like" evidence="3">
    <location>
        <begin position="18"/>
        <end position="79"/>
    </location>
</feature>
<keyword evidence="5" id="KW-1185">Reference proteome</keyword>
<dbReference type="Gene3D" id="3.10.20.90">
    <property type="entry name" value="Phosphatidylinositol 3-kinase Catalytic Subunit, Chain A, domain 1"/>
    <property type="match status" value="1"/>
</dbReference>
<feature type="compositionally biased region" description="Basic and acidic residues" evidence="1">
    <location>
        <begin position="101"/>
        <end position="113"/>
    </location>
</feature>
<dbReference type="InterPro" id="IPR025390">
    <property type="entry name" value="Dsc3_C"/>
</dbReference>
<dbReference type="GO" id="GO:0044695">
    <property type="term" value="C:Dsc E3 ubiquitin ligase complex"/>
    <property type="evidence" value="ECO:0007669"/>
    <property type="project" value="InterPro"/>
</dbReference>
<name>A0A0G2F3M1_PHACM</name>
<dbReference type="Pfam" id="PF10302">
    <property type="entry name" value="Dsc3_N"/>
    <property type="match status" value="1"/>
</dbReference>
<dbReference type="EMBL" id="LCWF01000007">
    <property type="protein sequence ID" value="KKY28866.1"/>
    <property type="molecule type" value="Genomic_DNA"/>
</dbReference>
<dbReference type="InterPro" id="IPR000626">
    <property type="entry name" value="Ubiquitin-like_dom"/>
</dbReference>
<evidence type="ECO:0000256" key="1">
    <source>
        <dbReference type="SAM" id="MobiDB-lite"/>
    </source>
</evidence>
<evidence type="ECO:0000256" key="2">
    <source>
        <dbReference type="SAM" id="Phobius"/>
    </source>
</evidence>
<protein>
    <recommendedName>
        <fullName evidence="3">Ubiquitin-like domain-containing protein</fullName>
    </recommendedName>
</protein>
<keyword evidence="2" id="KW-0812">Transmembrane</keyword>
<feature type="region of interest" description="Disordered" evidence="1">
    <location>
        <begin position="80"/>
        <end position="116"/>
    </location>
</feature>
<accession>A0A0G2F3M1</accession>
<keyword evidence="2" id="KW-1133">Transmembrane helix</keyword>
<gene>
    <name evidence="4" type="ORF">UCRPC4_g00289</name>
</gene>
<evidence type="ECO:0000313" key="5">
    <source>
        <dbReference type="Proteomes" id="UP000053317"/>
    </source>
</evidence>
<feature type="transmembrane region" description="Helical" evidence="2">
    <location>
        <begin position="312"/>
        <end position="330"/>
    </location>
</feature>
<dbReference type="Proteomes" id="UP000053317">
    <property type="component" value="Unassembled WGS sequence"/>
</dbReference>
<reference evidence="4 5" key="2">
    <citation type="submission" date="2015-05" db="EMBL/GenBank/DDBJ databases">
        <authorList>
            <person name="Morales-Cruz A."/>
            <person name="Amrine K.C."/>
            <person name="Cantu D."/>
        </authorList>
    </citation>
    <scope>NUCLEOTIDE SEQUENCE [LARGE SCALE GENOMIC DNA]</scope>
    <source>
        <strain evidence="4">UCRPC4</strain>
    </source>
</reference>
<dbReference type="GO" id="GO:0005783">
    <property type="term" value="C:endoplasmic reticulum"/>
    <property type="evidence" value="ECO:0007669"/>
    <property type="project" value="TreeGrafter"/>
</dbReference>
<reference evidence="4 5" key="1">
    <citation type="submission" date="2015-05" db="EMBL/GenBank/DDBJ databases">
        <title>Distinctive expansion of gene families associated with plant cell wall degradation and secondary metabolism in the genomes of grapevine trunk pathogens.</title>
        <authorList>
            <person name="Lawrence D.P."/>
            <person name="Travadon R."/>
            <person name="Rolshausen P.E."/>
            <person name="Baumgartner K."/>
        </authorList>
    </citation>
    <scope>NUCLEOTIDE SEQUENCE [LARGE SCALE GENOMIC DNA]</scope>
    <source>
        <strain evidence="4">UCRPC4</strain>
    </source>
</reference>
<dbReference type="OrthoDB" id="2556122at2759"/>
<dbReference type="SUPFAM" id="SSF54236">
    <property type="entry name" value="Ubiquitin-like"/>
    <property type="match status" value="1"/>
</dbReference>
<sequence length="331" mass="36158">MDSLKPPDSNKQNVIEPVHITVRFSASLPDLPLTIDNPVVSTTAGLKQLIRKHLPSDLSDKRLRLIYAGKALIDTSALSTQLKLPSSRTPSRTSTPLPPQHDIHLSDSKDKGKTPIYDPPTPSRIYIHCSVGDVTLSSTDLALEATQSTLLVPNTKSQNASFTSNPSTLTPSPVPQTPTTRTRTTTTPAPRGFDRLLLSGFTHEEIRLLRSQFLAIQAHSHTPDTMPSPSTLRALEDRWLDNDSTNDLRNPSDTDTTAAATATGLSLPGTQEDASNALDDLLWGAVMGFFWPVGCLWWVCREEGIWSARLRWAVFLGVVINVGVGGLRWLS</sequence>
<dbReference type="InterPro" id="IPR029071">
    <property type="entry name" value="Ubiquitin-like_domsf"/>
</dbReference>
<evidence type="ECO:0000313" key="4">
    <source>
        <dbReference type="EMBL" id="KKY28866.1"/>
    </source>
</evidence>
<dbReference type="PROSITE" id="PS50053">
    <property type="entry name" value="UBIQUITIN_2"/>
    <property type="match status" value="1"/>
</dbReference>
<evidence type="ECO:0000259" key="3">
    <source>
        <dbReference type="PROSITE" id="PS50053"/>
    </source>
</evidence>
<feature type="transmembrane region" description="Helical" evidence="2">
    <location>
        <begin position="281"/>
        <end position="300"/>
    </location>
</feature>
<feature type="compositionally biased region" description="Polar residues" evidence="1">
    <location>
        <begin position="156"/>
        <end position="165"/>
    </location>
</feature>
<feature type="compositionally biased region" description="Low complexity" evidence="1">
    <location>
        <begin position="166"/>
        <end position="191"/>
    </location>
</feature>
<dbReference type="Pfam" id="PF13373">
    <property type="entry name" value="Dsc3_C"/>
    <property type="match status" value="1"/>
</dbReference>
<feature type="region of interest" description="Disordered" evidence="1">
    <location>
        <begin position="156"/>
        <end position="192"/>
    </location>
</feature>
<organism evidence="4 5">
    <name type="scientific">Phaeomoniella chlamydospora</name>
    <name type="common">Phaeoacremonium chlamydosporum</name>
    <dbReference type="NCBI Taxonomy" id="158046"/>
    <lineage>
        <taxon>Eukaryota</taxon>
        <taxon>Fungi</taxon>
        <taxon>Dikarya</taxon>
        <taxon>Ascomycota</taxon>
        <taxon>Pezizomycotina</taxon>
        <taxon>Eurotiomycetes</taxon>
        <taxon>Chaetothyriomycetidae</taxon>
        <taxon>Phaeomoniellales</taxon>
        <taxon>Phaeomoniellaceae</taxon>
        <taxon>Phaeomoniella</taxon>
    </lineage>
</organism>
<comment type="caution">
    <text evidence="4">The sequence shown here is derived from an EMBL/GenBank/DDBJ whole genome shotgun (WGS) entry which is preliminary data.</text>
</comment>
<proteinExistence type="predicted"/>
<dbReference type="InterPro" id="IPR045226">
    <property type="entry name" value="Dsc3"/>
</dbReference>
<dbReference type="PANTHER" id="PTHR28049:SF1">
    <property type="entry name" value="DSC E3 UBIQUITIN LIGASE COMPLEX SUBUNIT 3"/>
    <property type="match status" value="1"/>
</dbReference>
<keyword evidence="2" id="KW-0472">Membrane</keyword>